<feature type="domain" description="PABS" evidence="7">
    <location>
        <begin position="565"/>
        <end position="710"/>
    </location>
</feature>
<evidence type="ECO:0000256" key="4">
    <source>
        <dbReference type="PROSITE-ProRule" id="PRU00354"/>
    </source>
</evidence>
<dbReference type="SUPFAM" id="SSF103473">
    <property type="entry name" value="MFS general substrate transporter"/>
    <property type="match status" value="1"/>
</dbReference>
<keyword evidence="3 4" id="KW-0620">Polyamine biosynthesis</keyword>
<dbReference type="Gene3D" id="3.40.50.150">
    <property type="entry name" value="Vaccinia Virus protein VP39"/>
    <property type="match status" value="1"/>
</dbReference>
<comment type="caution">
    <text evidence="8">The sequence shown here is derived from an EMBL/GenBank/DDBJ whole genome shotgun (WGS) entry which is preliminary data.</text>
</comment>
<feature type="transmembrane region" description="Helical" evidence="6">
    <location>
        <begin position="202"/>
        <end position="220"/>
    </location>
</feature>
<keyword evidence="6" id="KW-0812">Transmembrane</keyword>
<feature type="active site" description="Proton acceptor" evidence="4">
    <location>
        <position position="627"/>
    </location>
</feature>
<feature type="transmembrane region" description="Helical" evidence="6">
    <location>
        <begin position="27"/>
        <end position="47"/>
    </location>
</feature>
<keyword evidence="6" id="KW-1133">Transmembrane helix</keyword>
<dbReference type="AlphaFoldDB" id="A0A317ZFL9"/>
<comment type="similarity">
    <text evidence="1">Belongs to the spermidine/spermine synthase family.</text>
</comment>
<dbReference type="PROSITE" id="PS51006">
    <property type="entry name" value="PABS_2"/>
    <property type="match status" value="1"/>
</dbReference>
<feature type="transmembrane region" description="Helical" evidence="6">
    <location>
        <begin position="59"/>
        <end position="81"/>
    </location>
</feature>
<name>A0A317ZFL9_9BACT</name>
<feature type="transmembrane region" description="Helical" evidence="6">
    <location>
        <begin position="93"/>
        <end position="119"/>
    </location>
</feature>
<reference evidence="8 9" key="1">
    <citation type="submission" date="2018-05" db="EMBL/GenBank/DDBJ databases">
        <title>Coraliomargarita sinensis sp. nov., isolated from a marine solar saltern.</title>
        <authorList>
            <person name="Zhou L.Y."/>
        </authorList>
    </citation>
    <scope>NUCLEOTIDE SEQUENCE [LARGE SCALE GENOMIC DNA]</scope>
    <source>
        <strain evidence="8 9">WN38</strain>
    </source>
</reference>
<feature type="transmembrane region" description="Helical" evidence="6">
    <location>
        <begin position="175"/>
        <end position="196"/>
    </location>
</feature>
<sequence>MTQQPKRSTKEKRSEPGGQQSDTSMTLAVMCMVFLSGFASLVYQLLWMRQLGFLFGNTAQAASITLAAFFAGLGAGSWWWGRRAGASAKPMQLYARLEFGIALAALAYFGILYAFRAIYPFFYESVSAEFWLMCVKFGLAAVLVFPASFCMGGTIPAIGQVMIRERSRFGRTASFFYGINTFGAALGVLFAAFIWVPSFGFGISYTLALSISIGVGIWAWKISGKSASVTNPPPDQSKTGEKTDAAPTSRFGTLPLSLLCFFSGFVVLALEVVWMRIFAQVHENSVYSYAIILAVVLVCLAIGACISSYLSRTVRRPLLILGILATSGGVLLIFGPGMLMHATDGLKPVEDIDAWGDYIRDLVKMGFGGIGAVCILLGTVFPFLMKVAERNMRVPGEMLGKLLAINVVGAITGSVVCGFILLPNWGMWGTQQMLTAVYLIVAILLPVGWKISGVALRLIGFAALVMLFTVFDSSDLPVIAQTSREKPAKILEVWEESGCTVSAIEKANGHRAVLVNSSYALGSTAAFEEQANQSRIPLYLFPDTKSVFFIGLGTGISAGAALDERFPSIERVVTCELTPAVVEASKKWIPPTMTGGLFTDPRSEVRIEDGRHYLMASNERFDMINADLFLPYRRGAGSLYSKDHYKSVLESLNPDGVFVQWLPMYQLTEYEFGVIAKTMLEVFGDVTMWRNNFVPGEEKVALIARREAVPFPVPADGNRNVMLNAVRGLHWSMTVPDMVRAEPESIPFFYAGNLSEAGTLFDLYPVNTDNHPVIEYQTPKLFREVAANDSVIWCVGPKLSAWIERIIKKCPLDEDPSWSGHPESSLHLVRSGIAFHRSMIFKALGESSSLETAWANFIREWKLGAR</sequence>
<evidence type="ECO:0000313" key="8">
    <source>
        <dbReference type="EMBL" id="PXA04170.1"/>
    </source>
</evidence>
<protein>
    <recommendedName>
        <fullName evidence="7">PABS domain-containing protein</fullName>
    </recommendedName>
</protein>
<feature type="transmembrane region" description="Helical" evidence="6">
    <location>
        <begin position="256"/>
        <end position="274"/>
    </location>
</feature>
<evidence type="ECO:0000256" key="6">
    <source>
        <dbReference type="SAM" id="Phobius"/>
    </source>
</evidence>
<feature type="transmembrane region" description="Helical" evidence="6">
    <location>
        <begin position="139"/>
        <end position="163"/>
    </location>
</feature>
<dbReference type="InParanoid" id="A0A317ZFL9"/>
<dbReference type="EMBL" id="QHJQ01000005">
    <property type="protein sequence ID" value="PXA04170.1"/>
    <property type="molecule type" value="Genomic_DNA"/>
</dbReference>
<dbReference type="RefSeq" id="WP_110131118.1">
    <property type="nucleotide sequence ID" value="NZ_QHJQ01000005.1"/>
</dbReference>
<keyword evidence="2 4" id="KW-0808">Transferase</keyword>
<organism evidence="8 9">
    <name type="scientific">Coraliomargarita sinensis</name>
    <dbReference type="NCBI Taxonomy" id="2174842"/>
    <lineage>
        <taxon>Bacteria</taxon>
        <taxon>Pseudomonadati</taxon>
        <taxon>Verrucomicrobiota</taxon>
        <taxon>Opitutia</taxon>
        <taxon>Puniceicoccales</taxon>
        <taxon>Coraliomargaritaceae</taxon>
        <taxon>Coraliomargarita</taxon>
    </lineage>
</organism>
<evidence type="ECO:0000313" key="9">
    <source>
        <dbReference type="Proteomes" id="UP000247099"/>
    </source>
</evidence>
<feature type="transmembrane region" description="Helical" evidence="6">
    <location>
        <begin position="362"/>
        <end position="381"/>
    </location>
</feature>
<gene>
    <name evidence="8" type="ORF">DDZ13_09025</name>
</gene>
<accession>A0A317ZFL9</accession>
<feature type="transmembrane region" description="Helical" evidence="6">
    <location>
        <begin position="402"/>
        <end position="422"/>
    </location>
</feature>
<evidence type="ECO:0000256" key="1">
    <source>
        <dbReference type="ARBA" id="ARBA00007867"/>
    </source>
</evidence>
<dbReference type="PANTHER" id="PTHR43317">
    <property type="entry name" value="THERMOSPERMINE SYNTHASE ACAULIS5"/>
    <property type="match status" value="1"/>
</dbReference>
<keyword evidence="6" id="KW-0472">Membrane</keyword>
<dbReference type="SUPFAM" id="SSF53335">
    <property type="entry name" value="S-adenosyl-L-methionine-dependent methyltransferases"/>
    <property type="match status" value="1"/>
</dbReference>
<evidence type="ECO:0000256" key="5">
    <source>
        <dbReference type="SAM" id="MobiDB-lite"/>
    </source>
</evidence>
<keyword evidence="9" id="KW-1185">Reference proteome</keyword>
<dbReference type="GO" id="GO:0006596">
    <property type="term" value="P:polyamine biosynthetic process"/>
    <property type="evidence" value="ECO:0007669"/>
    <property type="project" value="UniProtKB-UniRule"/>
</dbReference>
<dbReference type="Pfam" id="PF01564">
    <property type="entry name" value="Spermine_synth"/>
    <property type="match status" value="1"/>
</dbReference>
<evidence type="ECO:0000256" key="3">
    <source>
        <dbReference type="ARBA" id="ARBA00023115"/>
    </source>
</evidence>
<feature type="transmembrane region" description="Helical" evidence="6">
    <location>
        <begin position="318"/>
        <end position="342"/>
    </location>
</feature>
<dbReference type="GO" id="GO:0016740">
    <property type="term" value="F:transferase activity"/>
    <property type="evidence" value="ECO:0007669"/>
    <property type="project" value="UniProtKB-UniRule"/>
</dbReference>
<dbReference type="OrthoDB" id="178643at2"/>
<dbReference type="InterPro" id="IPR036259">
    <property type="entry name" value="MFS_trans_sf"/>
</dbReference>
<dbReference type="InterPro" id="IPR030374">
    <property type="entry name" value="PABS"/>
</dbReference>
<feature type="transmembrane region" description="Helical" evidence="6">
    <location>
        <begin position="454"/>
        <end position="471"/>
    </location>
</feature>
<dbReference type="PANTHER" id="PTHR43317:SF1">
    <property type="entry name" value="THERMOSPERMINE SYNTHASE ACAULIS5"/>
    <property type="match status" value="1"/>
</dbReference>
<dbReference type="Proteomes" id="UP000247099">
    <property type="component" value="Unassembled WGS sequence"/>
</dbReference>
<evidence type="ECO:0000259" key="7">
    <source>
        <dbReference type="PROSITE" id="PS51006"/>
    </source>
</evidence>
<proteinExistence type="inferred from homology"/>
<feature type="region of interest" description="Disordered" evidence="5">
    <location>
        <begin position="1"/>
        <end position="22"/>
    </location>
</feature>
<dbReference type="InterPro" id="IPR029063">
    <property type="entry name" value="SAM-dependent_MTases_sf"/>
</dbReference>
<feature type="transmembrane region" description="Helical" evidence="6">
    <location>
        <begin position="428"/>
        <end position="447"/>
    </location>
</feature>
<dbReference type="NCBIfam" id="NF037959">
    <property type="entry name" value="MFS_SpdSyn"/>
    <property type="match status" value="1"/>
</dbReference>
<feature type="transmembrane region" description="Helical" evidence="6">
    <location>
        <begin position="286"/>
        <end position="306"/>
    </location>
</feature>
<evidence type="ECO:0000256" key="2">
    <source>
        <dbReference type="ARBA" id="ARBA00022679"/>
    </source>
</evidence>